<keyword evidence="2" id="KW-1185">Reference proteome</keyword>
<evidence type="ECO:0000313" key="1">
    <source>
        <dbReference type="EMBL" id="KAH9418771.1"/>
    </source>
</evidence>
<reference evidence="1 2" key="1">
    <citation type="journal article" date="2018" name="J. Allergy Clin. Immunol.">
        <title>High-quality assembly of Dermatophagoides pteronyssinus genome and transcriptome reveals a wide range of novel allergens.</title>
        <authorList>
            <person name="Liu X.Y."/>
            <person name="Yang K.Y."/>
            <person name="Wang M.Q."/>
            <person name="Kwok J.S."/>
            <person name="Zeng X."/>
            <person name="Yang Z."/>
            <person name="Xiao X.J."/>
            <person name="Lau C.P."/>
            <person name="Li Y."/>
            <person name="Huang Z.M."/>
            <person name="Ba J.G."/>
            <person name="Yim A.K."/>
            <person name="Ouyang C.Y."/>
            <person name="Ngai S.M."/>
            <person name="Chan T.F."/>
            <person name="Leung E.L."/>
            <person name="Liu L."/>
            <person name="Liu Z.G."/>
            <person name="Tsui S.K."/>
        </authorList>
    </citation>
    <scope>NUCLEOTIDE SEQUENCE [LARGE SCALE GENOMIC DNA]</scope>
    <source>
        <strain evidence="1">Derp</strain>
    </source>
</reference>
<sequence>MKLERLKISRKIVHDKLCIRTCIICLLLWLDINSIQSNDFVNLLILFSIKKILIYLGDSFYDYHHLTIVSI</sequence>
<protein>
    <submittedName>
        <fullName evidence="1">Uncharacterized protein</fullName>
    </submittedName>
</protein>
<gene>
    <name evidence="1" type="ORF">DERP_004097</name>
</gene>
<reference evidence="1 2" key="2">
    <citation type="journal article" date="2022" name="Mol. Biol. Evol.">
        <title>Comparative Genomics Reveals Insights into the Divergent Evolution of Astigmatic Mites and Household Pest Adaptations.</title>
        <authorList>
            <person name="Xiong Q."/>
            <person name="Wan A.T."/>
            <person name="Liu X."/>
            <person name="Fung C.S."/>
            <person name="Xiao X."/>
            <person name="Malainual N."/>
            <person name="Hou J."/>
            <person name="Wang L."/>
            <person name="Wang M."/>
            <person name="Yang K.Y."/>
            <person name="Cui Y."/>
            <person name="Leung E.L."/>
            <person name="Nong W."/>
            <person name="Shin S.K."/>
            <person name="Au S.W."/>
            <person name="Jeong K.Y."/>
            <person name="Chew F.T."/>
            <person name="Hui J.H."/>
            <person name="Leung T.F."/>
            <person name="Tungtrongchitr A."/>
            <person name="Zhong N."/>
            <person name="Liu Z."/>
            <person name="Tsui S.K."/>
        </authorList>
    </citation>
    <scope>NUCLEOTIDE SEQUENCE [LARGE SCALE GENOMIC DNA]</scope>
    <source>
        <strain evidence="1">Derp</strain>
    </source>
</reference>
<dbReference type="EMBL" id="NJHN03000062">
    <property type="protein sequence ID" value="KAH9418771.1"/>
    <property type="molecule type" value="Genomic_DNA"/>
</dbReference>
<evidence type="ECO:0000313" key="2">
    <source>
        <dbReference type="Proteomes" id="UP000887458"/>
    </source>
</evidence>
<dbReference type="Proteomes" id="UP000887458">
    <property type="component" value="Unassembled WGS sequence"/>
</dbReference>
<comment type="caution">
    <text evidence="1">The sequence shown here is derived from an EMBL/GenBank/DDBJ whole genome shotgun (WGS) entry which is preliminary data.</text>
</comment>
<accession>A0ABQ8J866</accession>
<organism evidence="1 2">
    <name type="scientific">Dermatophagoides pteronyssinus</name>
    <name type="common">European house dust mite</name>
    <dbReference type="NCBI Taxonomy" id="6956"/>
    <lineage>
        <taxon>Eukaryota</taxon>
        <taxon>Metazoa</taxon>
        <taxon>Ecdysozoa</taxon>
        <taxon>Arthropoda</taxon>
        <taxon>Chelicerata</taxon>
        <taxon>Arachnida</taxon>
        <taxon>Acari</taxon>
        <taxon>Acariformes</taxon>
        <taxon>Sarcoptiformes</taxon>
        <taxon>Astigmata</taxon>
        <taxon>Psoroptidia</taxon>
        <taxon>Analgoidea</taxon>
        <taxon>Pyroglyphidae</taxon>
        <taxon>Dermatophagoidinae</taxon>
        <taxon>Dermatophagoides</taxon>
    </lineage>
</organism>
<name>A0ABQ8J866_DERPT</name>
<proteinExistence type="predicted"/>